<keyword evidence="1" id="KW-0732">Signal</keyword>
<name>A0A5N6JNE9_9EURO</name>
<gene>
    <name evidence="2" type="ORF">BDV30DRAFT_1418</name>
</gene>
<dbReference type="AlphaFoldDB" id="A0A5N6JNE9"/>
<organism evidence="2 3">
    <name type="scientific">Aspergillus minisclerotigenes</name>
    <dbReference type="NCBI Taxonomy" id="656917"/>
    <lineage>
        <taxon>Eukaryota</taxon>
        <taxon>Fungi</taxon>
        <taxon>Dikarya</taxon>
        <taxon>Ascomycota</taxon>
        <taxon>Pezizomycotina</taxon>
        <taxon>Eurotiomycetes</taxon>
        <taxon>Eurotiomycetidae</taxon>
        <taxon>Eurotiales</taxon>
        <taxon>Aspergillaceae</taxon>
        <taxon>Aspergillus</taxon>
        <taxon>Aspergillus subgen. Circumdati</taxon>
    </lineage>
</organism>
<reference evidence="2 3" key="1">
    <citation type="submission" date="2019-04" db="EMBL/GenBank/DDBJ databases">
        <title>Fungal friends and foes A comparative genomics study of 23 Aspergillus species from section Flavi.</title>
        <authorList>
            <consortium name="DOE Joint Genome Institute"/>
            <person name="Kjaerbolling I."/>
            <person name="Vesth T.C."/>
            <person name="Frisvad J.C."/>
            <person name="Nybo J.L."/>
            <person name="Theobald S."/>
            <person name="Kildgaard S."/>
            <person name="Petersen T.I."/>
            <person name="Kuo A."/>
            <person name="Sato A."/>
            <person name="Lyhne E.K."/>
            <person name="Kogle M.E."/>
            <person name="Wiebenga A."/>
            <person name="Kun R.S."/>
            <person name="Lubbers R.J."/>
            <person name="Makela M.R."/>
            <person name="Barry K."/>
            <person name="Chovatia M."/>
            <person name="Clum A."/>
            <person name="Daum C."/>
            <person name="Haridas S."/>
            <person name="He G."/>
            <person name="LaButti K."/>
            <person name="Lipzen A."/>
            <person name="Mondo S."/>
            <person name="Pangilinan J."/>
            <person name="Riley R."/>
            <person name="Salamov A."/>
            <person name="Simmons B.A."/>
            <person name="Magnuson J.K."/>
            <person name="Henrissat B."/>
            <person name="Mortensen U.H."/>
            <person name="Larsen T.O."/>
            <person name="De vries R.P."/>
            <person name="Grigoriev I.V."/>
            <person name="Machida M."/>
            <person name="Baker S.E."/>
            <person name="Andersen M.R."/>
        </authorList>
    </citation>
    <scope>NUCLEOTIDE SEQUENCE [LARGE SCALE GENOMIC DNA]</scope>
    <source>
        <strain evidence="2 3">CBS 117635</strain>
    </source>
</reference>
<accession>A0A5N6JNE9</accession>
<dbReference type="Proteomes" id="UP000326289">
    <property type="component" value="Unassembled WGS sequence"/>
</dbReference>
<evidence type="ECO:0000313" key="3">
    <source>
        <dbReference type="Proteomes" id="UP000326289"/>
    </source>
</evidence>
<keyword evidence="3" id="KW-1185">Reference proteome</keyword>
<feature type="chain" id="PRO_5025059036" evidence="1">
    <location>
        <begin position="18"/>
        <end position="72"/>
    </location>
</feature>
<evidence type="ECO:0000256" key="1">
    <source>
        <dbReference type="SAM" id="SignalP"/>
    </source>
</evidence>
<evidence type="ECO:0000313" key="2">
    <source>
        <dbReference type="EMBL" id="KAB8279464.1"/>
    </source>
</evidence>
<sequence>MMLFLGLQVTFPAALMSWYLSDTLNKTDELHNKSTKTEALKGRILNKLNIKVSRLQFISISRRSWTSGSRFV</sequence>
<protein>
    <submittedName>
        <fullName evidence="2">Uncharacterized protein</fullName>
    </submittedName>
</protein>
<feature type="signal peptide" evidence="1">
    <location>
        <begin position="1"/>
        <end position="17"/>
    </location>
</feature>
<proteinExistence type="predicted"/>
<dbReference type="EMBL" id="ML732764">
    <property type="protein sequence ID" value="KAB8279464.1"/>
    <property type="molecule type" value="Genomic_DNA"/>
</dbReference>